<dbReference type="GO" id="GO:0006508">
    <property type="term" value="P:proteolysis"/>
    <property type="evidence" value="ECO:0007669"/>
    <property type="project" value="UniProtKB-KW"/>
</dbReference>
<dbReference type="InterPro" id="IPR036034">
    <property type="entry name" value="PDZ_sf"/>
</dbReference>
<dbReference type="Gene3D" id="2.30.42.10">
    <property type="match status" value="2"/>
</dbReference>
<evidence type="ECO:0000259" key="14">
    <source>
        <dbReference type="PROSITE" id="PS50106"/>
    </source>
</evidence>
<evidence type="ECO:0000256" key="12">
    <source>
        <dbReference type="SAM" id="MobiDB-lite"/>
    </source>
</evidence>
<organism evidence="15 16">
    <name type="scientific">Pararhizobium mangrovi</name>
    <dbReference type="NCBI Taxonomy" id="2590452"/>
    <lineage>
        <taxon>Bacteria</taxon>
        <taxon>Pseudomonadati</taxon>
        <taxon>Pseudomonadota</taxon>
        <taxon>Alphaproteobacteria</taxon>
        <taxon>Hyphomicrobiales</taxon>
        <taxon>Rhizobiaceae</taxon>
        <taxon>Rhizobium/Agrobacterium group</taxon>
        <taxon>Pararhizobium</taxon>
    </lineage>
</organism>
<evidence type="ECO:0000256" key="3">
    <source>
        <dbReference type="ARBA" id="ARBA00010541"/>
    </source>
</evidence>
<dbReference type="SUPFAM" id="SSF50156">
    <property type="entry name" value="PDZ domain-like"/>
    <property type="match status" value="2"/>
</dbReference>
<dbReference type="PANTHER" id="PTHR22939">
    <property type="entry name" value="SERINE PROTEASE FAMILY S1C HTRA-RELATED"/>
    <property type="match status" value="1"/>
</dbReference>
<dbReference type="Pfam" id="PF17820">
    <property type="entry name" value="PDZ_6"/>
    <property type="match status" value="1"/>
</dbReference>
<keyword evidence="13" id="KW-0732">Signal</keyword>
<dbReference type="CDD" id="cd10839">
    <property type="entry name" value="cpPDZ1_DegP-like"/>
    <property type="match status" value="1"/>
</dbReference>
<evidence type="ECO:0000313" key="15">
    <source>
        <dbReference type="EMBL" id="TPW32776.1"/>
    </source>
</evidence>
<dbReference type="GO" id="GO:0004252">
    <property type="term" value="F:serine-type endopeptidase activity"/>
    <property type="evidence" value="ECO:0007669"/>
    <property type="project" value="InterPro"/>
</dbReference>
<sequence>MFARRIGAASLFACALIAANLALAAPVFVDAPKAPSFAPVVEAVSPAVVSVRARSADVPSGSAANGGGAGPIESFFNSLDDGRQGDVRPVSQGSGFFVSPDGYVVTNDDVVAGGDSFDVVLADGRTLSAKLVGEDRRTDLAVLKVEAKDRTFTYLGFADDDKPRIGDWVVAVGNPYGLGVTVTAGIVSSRGSDLGADPYDDYLQFDALVKRGDAGGPAFNLSGQVVGVNAMAFSAAGGNMGVAFAIPAATVKKVVHELIENGTVERGWLGVTLQNVDAEIAESVGLDTPHGALVADVDPKSPAHEAGLKPGDVVTRFDGTPVENPRSLAHALTADHPGTSVSLDIWRNGNARTLKVTLAKHPNPAPPRVRRPAQAGSVPASGSPLAEFGLTVVASDARVGVVVTDVVPGSPADDRGLEPGDAIRSIGGLPVHSAQDVLAALSAAAEKGRKAVLFRLEDGGRSRFIALPVEKG</sequence>
<evidence type="ECO:0000256" key="1">
    <source>
        <dbReference type="ARBA" id="ARBA00001772"/>
    </source>
</evidence>
<dbReference type="RefSeq" id="WP_141165079.1">
    <property type="nucleotide sequence ID" value="NZ_VHLH01000001.1"/>
</dbReference>
<evidence type="ECO:0000256" key="6">
    <source>
        <dbReference type="ARBA" id="ARBA00022670"/>
    </source>
</evidence>
<dbReference type="EMBL" id="VHLH01000001">
    <property type="protein sequence ID" value="TPW32776.1"/>
    <property type="molecule type" value="Genomic_DNA"/>
</dbReference>
<dbReference type="OrthoDB" id="9758917at2"/>
<evidence type="ECO:0000256" key="7">
    <source>
        <dbReference type="ARBA" id="ARBA00022764"/>
    </source>
</evidence>
<evidence type="ECO:0000256" key="8">
    <source>
        <dbReference type="ARBA" id="ARBA00022801"/>
    </source>
</evidence>
<keyword evidence="6" id="KW-0645">Protease</keyword>
<dbReference type="InterPro" id="IPR001940">
    <property type="entry name" value="Peptidase_S1C"/>
</dbReference>
<dbReference type="PRINTS" id="PR00834">
    <property type="entry name" value="PROTEASES2C"/>
</dbReference>
<dbReference type="SUPFAM" id="SSF50494">
    <property type="entry name" value="Trypsin-like serine proteases"/>
    <property type="match status" value="1"/>
</dbReference>
<dbReference type="InterPro" id="IPR009003">
    <property type="entry name" value="Peptidase_S1_PA"/>
</dbReference>
<comment type="caution">
    <text evidence="15">The sequence shown here is derived from an EMBL/GenBank/DDBJ whole genome shotgun (WGS) entry which is preliminary data.</text>
</comment>
<feature type="region of interest" description="Disordered" evidence="12">
    <location>
        <begin position="360"/>
        <end position="380"/>
    </location>
</feature>
<dbReference type="EC" id="3.4.21.107" evidence="4"/>
<feature type="domain" description="PDZ" evidence="14">
    <location>
        <begin position="258"/>
        <end position="324"/>
    </location>
</feature>
<evidence type="ECO:0000256" key="11">
    <source>
        <dbReference type="ARBA" id="ARBA00032850"/>
    </source>
</evidence>
<dbReference type="SMART" id="SM00228">
    <property type="entry name" value="PDZ"/>
    <property type="match status" value="2"/>
</dbReference>
<dbReference type="AlphaFoldDB" id="A0A506UHI4"/>
<evidence type="ECO:0000256" key="5">
    <source>
        <dbReference type="ARBA" id="ARBA00013958"/>
    </source>
</evidence>
<dbReference type="Pfam" id="PF13180">
    <property type="entry name" value="PDZ_2"/>
    <property type="match status" value="1"/>
</dbReference>
<evidence type="ECO:0000256" key="9">
    <source>
        <dbReference type="ARBA" id="ARBA00022825"/>
    </source>
</evidence>
<comment type="similarity">
    <text evidence="3">Belongs to the peptidase S1C family.</text>
</comment>
<evidence type="ECO:0000313" key="16">
    <source>
        <dbReference type="Proteomes" id="UP000320314"/>
    </source>
</evidence>
<accession>A0A506UHI4</accession>
<evidence type="ECO:0000256" key="10">
    <source>
        <dbReference type="ARBA" id="ARBA00023016"/>
    </source>
</evidence>
<dbReference type="Gene3D" id="2.40.10.120">
    <property type="match status" value="1"/>
</dbReference>
<feature type="signal peptide" evidence="13">
    <location>
        <begin position="1"/>
        <end position="24"/>
    </location>
</feature>
<feature type="chain" id="PRO_5021415642" description="Probable periplasmic serine endoprotease DegP-like" evidence="13">
    <location>
        <begin position="25"/>
        <end position="472"/>
    </location>
</feature>
<protein>
    <recommendedName>
        <fullName evidence="5">Probable periplasmic serine endoprotease DegP-like</fullName>
        <ecNumber evidence="4">3.4.21.107</ecNumber>
    </recommendedName>
    <alternativeName>
        <fullName evidence="11">Protease Do</fullName>
    </alternativeName>
</protein>
<dbReference type="InterPro" id="IPR001478">
    <property type="entry name" value="PDZ"/>
</dbReference>
<feature type="domain" description="PDZ" evidence="14">
    <location>
        <begin position="377"/>
        <end position="447"/>
    </location>
</feature>
<reference evidence="15 16" key="1">
    <citation type="submission" date="2019-06" db="EMBL/GenBank/DDBJ databases">
        <authorList>
            <person name="Li M."/>
        </authorList>
    </citation>
    <scope>NUCLEOTIDE SEQUENCE [LARGE SCALE GENOMIC DNA]</scope>
    <source>
        <strain evidence="15 16">BGMRC6574</strain>
    </source>
</reference>
<evidence type="ECO:0000256" key="2">
    <source>
        <dbReference type="ARBA" id="ARBA00004418"/>
    </source>
</evidence>
<keyword evidence="9" id="KW-0720">Serine protease</keyword>
<keyword evidence="16" id="KW-1185">Reference proteome</keyword>
<name>A0A506UHI4_9HYPH</name>
<comment type="subcellular location">
    <subcellularLocation>
        <location evidence="2">Periplasm</location>
    </subcellularLocation>
</comment>
<keyword evidence="7" id="KW-0574">Periplasm</keyword>
<keyword evidence="8" id="KW-0378">Hydrolase</keyword>
<proteinExistence type="inferred from homology"/>
<dbReference type="InterPro" id="IPR041489">
    <property type="entry name" value="PDZ_6"/>
</dbReference>
<dbReference type="PROSITE" id="PS50106">
    <property type="entry name" value="PDZ"/>
    <property type="match status" value="2"/>
</dbReference>
<keyword evidence="10" id="KW-0346">Stress response</keyword>
<dbReference type="PANTHER" id="PTHR22939:SF130">
    <property type="entry name" value="PERIPLASMIC SERINE ENDOPROTEASE DEGP-LIKE-RELATED"/>
    <property type="match status" value="1"/>
</dbReference>
<dbReference type="Pfam" id="PF13365">
    <property type="entry name" value="Trypsin_2"/>
    <property type="match status" value="1"/>
</dbReference>
<dbReference type="Proteomes" id="UP000320314">
    <property type="component" value="Unassembled WGS sequence"/>
</dbReference>
<comment type="catalytic activity">
    <reaction evidence="1">
        <text>Acts on substrates that are at least partially unfolded. The cleavage site P1 residue is normally between a pair of hydrophobic residues, such as Val-|-Val.</text>
        <dbReference type="EC" id="3.4.21.107"/>
    </reaction>
</comment>
<evidence type="ECO:0000256" key="13">
    <source>
        <dbReference type="SAM" id="SignalP"/>
    </source>
</evidence>
<evidence type="ECO:0000256" key="4">
    <source>
        <dbReference type="ARBA" id="ARBA00013035"/>
    </source>
</evidence>
<gene>
    <name evidence="15" type="ORF">FJU11_00690</name>
</gene>